<evidence type="ECO:0000313" key="3">
    <source>
        <dbReference type="EMBL" id="CEM03170.1"/>
    </source>
</evidence>
<keyword evidence="2" id="KW-0812">Transmembrane</keyword>
<dbReference type="AlphaFoldDB" id="A0A0G4EXP7"/>
<feature type="compositionally biased region" description="Polar residues" evidence="1">
    <location>
        <begin position="14"/>
        <end position="25"/>
    </location>
</feature>
<evidence type="ECO:0000313" key="4">
    <source>
        <dbReference type="Proteomes" id="UP000041254"/>
    </source>
</evidence>
<accession>A0A0G4EXP7</accession>
<keyword evidence="2" id="KW-0472">Membrane</keyword>
<keyword evidence="2" id="KW-1133">Transmembrane helix</keyword>
<feature type="transmembrane region" description="Helical" evidence="2">
    <location>
        <begin position="86"/>
        <end position="108"/>
    </location>
</feature>
<gene>
    <name evidence="3" type="ORF">Vbra_21018</name>
</gene>
<evidence type="ECO:0000256" key="2">
    <source>
        <dbReference type="SAM" id="Phobius"/>
    </source>
</evidence>
<feature type="region of interest" description="Disordered" evidence="1">
    <location>
        <begin position="13"/>
        <end position="37"/>
    </location>
</feature>
<dbReference type="VEuPathDB" id="CryptoDB:Vbra_21018"/>
<name>A0A0G4EXP7_VITBC</name>
<protein>
    <submittedName>
        <fullName evidence="3">Uncharacterized protein</fullName>
    </submittedName>
</protein>
<dbReference type="EMBL" id="CDMY01000336">
    <property type="protein sequence ID" value="CEM03170.1"/>
    <property type="molecule type" value="Genomic_DNA"/>
</dbReference>
<reference evidence="3 4" key="1">
    <citation type="submission" date="2014-11" db="EMBL/GenBank/DDBJ databases">
        <authorList>
            <person name="Zhu J."/>
            <person name="Qi W."/>
            <person name="Song R."/>
        </authorList>
    </citation>
    <scope>NUCLEOTIDE SEQUENCE [LARGE SCALE GENOMIC DNA]</scope>
</reference>
<proteinExistence type="predicted"/>
<dbReference type="Proteomes" id="UP000041254">
    <property type="component" value="Unassembled WGS sequence"/>
</dbReference>
<evidence type="ECO:0000256" key="1">
    <source>
        <dbReference type="SAM" id="MobiDB-lite"/>
    </source>
</evidence>
<feature type="transmembrane region" description="Helical" evidence="2">
    <location>
        <begin position="165"/>
        <end position="184"/>
    </location>
</feature>
<feature type="compositionally biased region" description="Basic and acidic residues" evidence="1">
    <location>
        <begin position="211"/>
        <end position="221"/>
    </location>
</feature>
<sequence length="230" mass="24669">MLIRDWLRRAGASLSRTHQPTTIHCNDQPPPSARDAAAIPPAATDARDNDTSAAKGGFPQVVDTLGDAITTVDSTVTTAADTAQRLFGALSFPAFMAGTIVFGVASGVKAYRRQLRRLASQENGHVRGHMAARWTGRGASGQQGVSGEELPRAGALLTPWEMFKVFAYPACIVVTCTTLMWWSFQRVCGVKDFGHFIGLVKWLRGIGPKPPDTDRGQREGEGGEESSSAK</sequence>
<keyword evidence="4" id="KW-1185">Reference proteome</keyword>
<dbReference type="InParanoid" id="A0A0G4EXP7"/>
<organism evidence="3 4">
    <name type="scientific">Vitrella brassicaformis (strain CCMP3155)</name>
    <dbReference type="NCBI Taxonomy" id="1169540"/>
    <lineage>
        <taxon>Eukaryota</taxon>
        <taxon>Sar</taxon>
        <taxon>Alveolata</taxon>
        <taxon>Colpodellida</taxon>
        <taxon>Vitrellaceae</taxon>
        <taxon>Vitrella</taxon>
    </lineage>
</organism>
<feature type="region of interest" description="Disordered" evidence="1">
    <location>
        <begin position="208"/>
        <end position="230"/>
    </location>
</feature>